<keyword evidence="5 6" id="KW-0456">Lyase</keyword>
<comment type="caution">
    <text evidence="7">The sequence shown here is derived from an EMBL/GenBank/DDBJ whole genome shotgun (WGS) entry which is preliminary data.</text>
</comment>
<evidence type="ECO:0000313" key="7">
    <source>
        <dbReference type="EMBL" id="KAF9062380.1"/>
    </source>
</evidence>
<dbReference type="AlphaFoldDB" id="A0A9P5PHV8"/>
<dbReference type="GO" id="GO:0008299">
    <property type="term" value="P:isoprenoid biosynthetic process"/>
    <property type="evidence" value="ECO:0007669"/>
    <property type="project" value="UniProtKB-ARBA"/>
</dbReference>
<reference evidence="7" key="1">
    <citation type="submission" date="2020-11" db="EMBL/GenBank/DDBJ databases">
        <authorList>
            <consortium name="DOE Joint Genome Institute"/>
            <person name="Ahrendt S."/>
            <person name="Riley R."/>
            <person name="Andreopoulos W."/>
            <person name="Labutti K."/>
            <person name="Pangilinan J."/>
            <person name="Ruiz-Duenas F.J."/>
            <person name="Barrasa J.M."/>
            <person name="Sanchez-Garcia M."/>
            <person name="Camarero S."/>
            <person name="Miyauchi S."/>
            <person name="Serrano A."/>
            <person name="Linde D."/>
            <person name="Babiker R."/>
            <person name="Drula E."/>
            <person name="Ayuso-Fernandez I."/>
            <person name="Pacheco R."/>
            <person name="Padilla G."/>
            <person name="Ferreira P."/>
            <person name="Barriuso J."/>
            <person name="Kellner H."/>
            <person name="Castanera R."/>
            <person name="Alfaro M."/>
            <person name="Ramirez L."/>
            <person name="Pisabarro A.G."/>
            <person name="Kuo A."/>
            <person name="Tritt A."/>
            <person name="Lipzen A."/>
            <person name="He G."/>
            <person name="Yan M."/>
            <person name="Ng V."/>
            <person name="Cullen D."/>
            <person name="Martin F."/>
            <person name="Rosso M.-N."/>
            <person name="Henrissat B."/>
            <person name="Hibbett D."/>
            <person name="Martinez A.T."/>
            <person name="Grigoriev I.V."/>
        </authorList>
    </citation>
    <scope>NUCLEOTIDE SEQUENCE</scope>
    <source>
        <strain evidence="7">AH 40177</strain>
    </source>
</reference>
<evidence type="ECO:0000256" key="6">
    <source>
        <dbReference type="RuleBase" id="RU366034"/>
    </source>
</evidence>
<dbReference type="SUPFAM" id="SSF48576">
    <property type="entry name" value="Terpenoid synthases"/>
    <property type="match status" value="1"/>
</dbReference>
<evidence type="ECO:0000313" key="8">
    <source>
        <dbReference type="Proteomes" id="UP000772434"/>
    </source>
</evidence>
<dbReference type="Proteomes" id="UP000772434">
    <property type="component" value="Unassembled WGS sequence"/>
</dbReference>
<evidence type="ECO:0000256" key="2">
    <source>
        <dbReference type="ARBA" id="ARBA00006333"/>
    </source>
</evidence>
<dbReference type="InterPro" id="IPR034686">
    <property type="entry name" value="Terpene_cyclase-like_2"/>
</dbReference>
<evidence type="ECO:0000256" key="3">
    <source>
        <dbReference type="ARBA" id="ARBA00022723"/>
    </source>
</evidence>
<dbReference type="EMBL" id="JADNRY010000174">
    <property type="protein sequence ID" value="KAF9062380.1"/>
    <property type="molecule type" value="Genomic_DNA"/>
</dbReference>
<proteinExistence type="inferred from homology"/>
<dbReference type="GO" id="GO:0046872">
    <property type="term" value="F:metal ion binding"/>
    <property type="evidence" value="ECO:0007669"/>
    <property type="project" value="UniProtKB-KW"/>
</dbReference>
<keyword evidence="3 6" id="KW-0479">Metal-binding</keyword>
<comment type="cofactor">
    <cofactor evidence="1 6">
        <name>Mg(2+)</name>
        <dbReference type="ChEBI" id="CHEBI:18420"/>
    </cofactor>
</comment>
<gene>
    <name evidence="7" type="ORF">BDP27DRAFT_294005</name>
</gene>
<keyword evidence="8" id="KW-1185">Reference proteome</keyword>
<comment type="similarity">
    <text evidence="2 6">Belongs to the terpene synthase family.</text>
</comment>
<dbReference type="OrthoDB" id="3349471at2759"/>
<protein>
    <recommendedName>
        <fullName evidence="6">Terpene synthase</fullName>
        <ecNumber evidence="6">4.2.3.-</ecNumber>
    </recommendedName>
</protein>
<dbReference type="GO" id="GO:0010333">
    <property type="term" value="F:terpene synthase activity"/>
    <property type="evidence" value="ECO:0007669"/>
    <property type="project" value="InterPro"/>
</dbReference>
<keyword evidence="4 6" id="KW-0460">Magnesium</keyword>
<dbReference type="PANTHER" id="PTHR35201:SF4">
    <property type="entry name" value="BETA-PINACENE SYNTHASE-RELATED"/>
    <property type="match status" value="1"/>
</dbReference>
<dbReference type="EC" id="4.2.3.-" evidence="6"/>
<dbReference type="Gene3D" id="1.10.600.10">
    <property type="entry name" value="Farnesyl Diphosphate Synthase"/>
    <property type="match status" value="1"/>
</dbReference>
<evidence type="ECO:0000256" key="1">
    <source>
        <dbReference type="ARBA" id="ARBA00001946"/>
    </source>
</evidence>
<evidence type="ECO:0000256" key="5">
    <source>
        <dbReference type="ARBA" id="ARBA00023239"/>
    </source>
</evidence>
<accession>A0A9P5PHV8</accession>
<evidence type="ECO:0000256" key="4">
    <source>
        <dbReference type="ARBA" id="ARBA00022842"/>
    </source>
</evidence>
<dbReference type="InterPro" id="IPR008949">
    <property type="entry name" value="Isoprenoid_synthase_dom_sf"/>
</dbReference>
<dbReference type="Pfam" id="PF19086">
    <property type="entry name" value="Terpene_syn_C_2"/>
    <property type="match status" value="1"/>
</dbReference>
<name>A0A9P5PHV8_9AGAR</name>
<organism evidence="7 8">
    <name type="scientific">Rhodocollybia butyracea</name>
    <dbReference type="NCBI Taxonomy" id="206335"/>
    <lineage>
        <taxon>Eukaryota</taxon>
        <taxon>Fungi</taxon>
        <taxon>Dikarya</taxon>
        <taxon>Basidiomycota</taxon>
        <taxon>Agaricomycotina</taxon>
        <taxon>Agaricomycetes</taxon>
        <taxon>Agaricomycetidae</taxon>
        <taxon>Agaricales</taxon>
        <taxon>Marasmiineae</taxon>
        <taxon>Omphalotaceae</taxon>
        <taxon>Rhodocollybia</taxon>
    </lineage>
</organism>
<dbReference type="PANTHER" id="PTHR35201">
    <property type="entry name" value="TERPENE SYNTHASE"/>
    <property type="match status" value="1"/>
</dbReference>
<sequence>MTSPMSIFLGKSIFPPARQHSRRSGILKDSEDYFLKCWPFKTEAARQHFSRSILADFTAKTIPDTEHWERLVLTGRATTWAFLIDDMIEVDVLYKSMPNLLQVISGNKKPDSNLYWEVITDDIWRSIQQSCTALEFDQITRALKEWYISHGRPLPENFDGWLIHKVHNSAANWTWSLTRYAMECRLTDEELAYPVVREAEDNASVICFLVNDIVSLAKDKTANFEEENGVSMIQKYGLVSTEEEAMAEISNIIVRSSRKLMESTKQALADPTLSSEVKRWMTALPYAVSGNSWWSQISGRYNFPGIPALRMTINIEGEGEKVVYPVRILGTLQPQSDLYE</sequence>